<proteinExistence type="predicted"/>
<sequence length="148" mass="17005">MNETERDVAGLKDIISSLMRKTNEDIIKGIRITVVREKVTILIPQYGWYVIEPPKDIDIKCERCKNKKSVILFPPDTGICKMCQRDLQWEETLKKQEAWNEEQYKETPDSECFTVSSGECIAPLCKLHGPVVFKCAKCDEPQSECSCE</sequence>
<dbReference type="AlphaFoldDB" id="A0A0F8YIJ8"/>
<evidence type="ECO:0000313" key="1">
    <source>
        <dbReference type="EMBL" id="KKK81232.1"/>
    </source>
</evidence>
<accession>A0A0F8YIJ8</accession>
<dbReference type="EMBL" id="LAZR01053216">
    <property type="protein sequence ID" value="KKK81232.1"/>
    <property type="molecule type" value="Genomic_DNA"/>
</dbReference>
<protein>
    <submittedName>
        <fullName evidence="1">Uncharacterized protein</fullName>
    </submittedName>
</protein>
<name>A0A0F8YIJ8_9ZZZZ</name>
<reference evidence="1" key="1">
    <citation type="journal article" date="2015" name="Nature">
        <title>Complex archaea that bridge the gap between prokaryotes and eukaryotes.</title>
        <authorList>
            <person name="Spang A."/>
            <person name="Saw J.H."/>
            <person name="Jorgensen S.L."/>
            <person name="Zaremba-Niedzwiedzka K."/>
            <person name="Martijn J."/>
            <person name="Lind A.E."/>
            <person name="van Eijk R."/>
            <person name="Schleper C."/>
            <person name="Guy L."/>
            <person name="Ettema T.J."/>
        </authorList>
    </citation>
    <scope>NUCLEOTIDE SEQUENCE</scope>
</reference>
<comment type="caution">
    <text evidence="1">The sequence shown here is derived from an EMBL/GenBank/DDBJ whole genome shotgun (WGS) entry which is preliminary data.</text>
</comment>
<organism evidence="1">
    <name type="scientific">marine sediment metagenome</name>
    <dbReference type="NCBI Taxonomy" id="412755"/>
    <lineage>
        <taxon>unclassified sequences</taxon>
        <taxon>metagenomes</taxon>
        <taxon>ecological metagenomes</taxon>
    </lineage>
</organism>
<gene>
    <name evidence="1" type="ORF">LCGC14_2815540</name>
</gene>